<dbReference type="PANTHER" id="PTHR30448:SF0">
    <property type="entry name" value="RNASE ADAPTER PROTEIN RAPZ"/>
    <property type="match status" value="1"/>
</dbReference>
<dbReference type="EMBL" id="DF820460">
    <property type="protein sequence ID" value="GAK53781.1"/>
    <property type="molecule type" value="Genomic_DNA"/>
</dbReference>
<evidence type="ECO:0000313" key="4">
    <source>
        <dbReference type="Proteomes" id="UP000030700"/>
    </source>
</evidence>
<dbReference type="Proteomes" id="UP000030700">
    <property type="component" value="Unassembled WGS sequence"/>
</dbReference>
<dbReference type="Pfam" id="PF22740">
    <property type="entry name" value="PapZ_C"/>
    <property type="match status" value="1"/>
</dbReference>
<dbReference type="STRING" id="1499966.U14_05055"/>
<gene>
    <name evidence="3" type="ORF">U14_05055</name>
</gene>
<dbReference type="InterPro" id="IPR011009">
    <property type="entry name" value="Kinase-like_dom_sf"/>
</dbReference>
<proteinExistence type="predicted"/>
<organism evidence="3">
    <name type="scientific">Candidatus Moduliflexus flocculans</name>
    <dbReference type="NCBI Taxonomy" id="1499966"/>
    <lineage>
        <taxon>Bacteria</taxon>
        <taxon>Candidatus Moduliflexota</taxon>
        <taxon>Candidatus Moduliflexia</taxon>
        <taxon>Candidatus Moduliflexales</taxon>
        <taxon>Candidatus Moduliflexaceae</taxon>
    </lineage>
</organism>
<dbReference type="Gene3D" id="3.30.200.20">
    <property type="entry name" value="Phosphorylase Kinase, domain 1"/>
    <property type="match status" value="1"/>
</dbReference>
<dbReference type="InterPro" id="IPR005337">
    <property type="entry name" value="RapZ-like"/>
</dbReference>
<accession>A0A081BQV0</accession>
<protein>
    <submittedName>
        <fullName evidence="3">Uncharacterized protein</fullName>
    </submittedName>
</protein>
<dbReference type="PANTHER" id="PTHR30448">
    <property type="entry name" value="RNASE ADAPTER PROTEIN RAPZ"/>
    <property type="match status" value="1"/>
</dbReference>
<feature type="domain" description="RapZ C-terminal" evidence="2">
    <location>
        <begin position="345"/>
        <end position="467"/>
    </location>
</feature>
<dbReference type="Pfam" id="PF01636">
    <property type="entry name" value="APH"/>
    <property type="match status" value="1"/>
</dbReference>
<feature type="domain" description="Aminoglycoside phosphotransferase" evidence="1">
    <location>
        <begin position="22"/>
        <end position="255"/>
    </location>
</feature>
<evidence type="ECO:0000259" key="2">
    <source>
        <dbReference type="Pfam" id="PF22740"/>
    </source>
</evidence>
<name>A0A081BQV0_9BACT</name>
<dbReference type="SUPFAM" id="SSF56112">
    <property type="entry name" value="Protein kinase-like (PK-like)"/>
    <property type="match status" value="1"/>
</dbReference>
<evidence type="ECO:0000259" key="1">
    <source>
        <dbReference type="Pfam" id="PF01636"/>
    </source>
</evidence>
<dbReference type="InterPro" id="IPR002575">
    <property type="entry name" value="Aminoglycoside_PTrfase"/>
</dbReference>
<keyword evidence="4" id="KW-1185">Reference proteome</keyword>
<dbReference type="GO" id="GO:0005524">
    <property type="term" value="F:ATP binding"/>
    <property type="evidence" value="ECO:0007669"/>
    <property type="project" value="InterPro"/>
</dbReference>
<dbReference type="HOGENOM" id="CLU_021467_0_0_0"/>
<dbReference type="InterPro" id="IPR053931">
    <property type="entry name" value="RapZ_C"/>
</dbReference>
<dbReference type="AlphaFoldDB" id="A0A081BQV0"/>
<sequence>MMNESPLIPLFERWAQERPEQITPLPESGSYRRYYRLTGATRSAIGAINTDRKENIAFLEFSRHFKQHGLTVPEIYAEDIEHDAYLLQDLGDETLLSRLTRLRGHGEFPTDIIPLYKTILGELPRFQIVAGRDLDYSVCYPRAAFDRQSILWDANYFKYYVLKFAKIPFDEQALEDDFQAFADFLLSEEAHFFLYRDFQSRNIMLVDDVPYFIDYQGGRRGALQYDVASLLYDAKAEIPQPVRGELVEHYLQAISRYLQFDRPKFVERYHGYALIRMMQAFGAYGFRGLYEKKAHFIQSIPPALDNLRKFLDSVTLPVKLPALMAALRDLTASETLLALAAPPLTVSIFSFSFKRSLPVDASGNGGGFVFDCRALPNPGRYPEYQHLTGKDDAVMRFLQDKPEIGDFLAHVFALIDGAVNTYQCRHFSHLMVSFGCTGGRHRSVYCAERLADHLRERGVNVALRHIEQGRC</sequence>
<evidence type="ECO:0000313" key="3">
    <source>
        <dbReference type="EMBL" id="GAK53781.1"/>
    </source>
</evidence>
<dbReference type="Gene3D" id="3.90.1200.10">
    <property type="match status" value="1"/>
</dbReference>
<reference evidence="3" key="1">
    <citation type="journal article" date="2015" name="PeerJ">
        <title>First genomic representation of candidate bacterial phylum KSB3 points to enhanced environmental sensing as a trigger of wastewater bulking.</title>
        <authorList>
            <person name="Sekiguchi Y."/>
            <person name="Ohashi A."/>
            <person name="Parks D.H."/>
            <person name="Yamauchi T."/>
            <person name="Tyson G.W."/>
            <person name="Hugenholtz P."/>
        </authorList>
    </citation>
    <scope>NUCLEOTIDE SEQUENCE [LARGE SCALE GENOMIC DNA]</scope>
</reference>